<proteinExistence type="predicted"/>
<sequence length="318" mass="36809">MVVLALRITQSVELALIGISIITAITVLRIFYKTPLLHRNLLGLLGMLSGEYSIVMISRVVILVFSFNNEEYMENASLVVKTGAYAPIEWIRVFGCGCIMFSIICITIERAIATIYLETYEKNSKNLTYIEIILIGMVLCCFIFATFLVTHRINLKRYKRSSAPLQHRSRRYTLSERFQLSENIRTFKILRNVMIFIILTNAFIIIGVITVIFFHRDLSMLIFRAIFNIVVIIYSICVPIIFISSVEIWRTKYFRLFTNAIDRILCRRRRVEDSSTSSSSSLLRHLRSTNGQQLAFDNAKEKDITFALLEKSWNHSEK</sequence>
<reference evidence="2" key="1">
    <citation type="submission" date="2022-11" db="UniProtKB">
        <authorList>
            <consortium name="WormBaseParasite"/>
        </authorList>
    </citation>
    <scope>IDENTIFICATION</scope>
</reference>
<organism evidence="1 2">
    <name type="scientific">Panagrolaimus sp. PS1159</name>
    <dbReference type="NCBI Taxonomy" id="55785"/>
    <lineage>
        <taxon>Eukaryota</taxon>
        <taxon>Metazoa</taxon>
        <taxon>Ecdysozoa</taxon>
        <taxon>Nematoda</taxon>
        <taxon>Chromadorea</taxon>
        <taxon>Rhabditida</taxon>
        <taxon>Tylenchina</taxon>
        <taxon>Panagrolaimomorpha</taxon>
        <taxon>Panagrolaimoidea</taxon>
        <taxon>Panagrolaimidae</taxon>
        <taxon>Panagrolaimus</taxon>
    </lineage>
</organism>
<protein>
    <submittedName>
        <fullName evidence="2">Gustatory receptor</fullName>
    </submittedName>
</protein>
<evidence type="ECO:0000313" key="1">
    <source>
        <dbReference type="Proteomes" id="UP000887580"/>
    </source>
</evidence>
<dbReference type="WBParaSite" id="PS1159_v2.g4056.t1">
    <property type="protein sequence ID" value="PS1159_v2.g4056.t1"/>
    <property type="gene ID" value="PS1159_v2.g4056"/>
</dbReference>
<evidence type="ECO:0000313" key="2">
    <source>
        <dbReference type="WBParaSite" id="PS1159_v2.g4056.t1"/>
    </source>
</evidence>
<accession>A0AC35GEQ0</accession>
<name>A0AC35GEQ0_9BILA</name>
<dbReference type="Proteomes" id="UP000887580">
    <property type="component" value="Unplaced"/>
</dbReference>